<feature type="region of interest" description="Disordered" evidence="2">
    <location>
        <begin position="800"/>
        <end position="823"/>
    </location>
</feature>
<feature type="compositionally biased region" description="Basic and acidic residues" evidence="2">
    <location>
        <begin position="800"/>
        <end position="810"/>
    </location>
</feature>
<name>A0A6A1VB81_9ROSI</name>
<comment type="similarity">
    <text evidence="1">Belongs to the IST1 family.</text>
</comment>
<evidence type="ECO:0000313" key="3">
    <source>
        <dbReference type="EMBL" id="KAB1210013.1"/>
    </source>
</evidence>
<dbReference type="GO" id="GO:0015031">
    <property type="term" value="P:protein transport"/>
    <property type="evidence" value="ECO:0007669"/>
    <property type="project" value="InterPro"/>
</dbReference>
<dbReference type="PANTHER" id="PTHR12161:SF44">
    <property type="entry name" value="REGULATOR OF VPS4 ACTIVITY IN THE MVB PATHWAY PROTEIN"/>
    <property type="match status" value="1"/>
</dbReference>
<evidence type="ECO:0000313" key="4">
    <source>
        <dbReference type="Proteomes" id="UP000516437"/>
    </source>
</evidence>
<dbReference type="InterPro" id="IPR042277">
    <property type="entry name" value="IST1-like"/>
</dbReference>
<evidence type="ECO:0008006" key="5">
    <source>
        <dbReference type="Google" id="ProtNLM"/>
    </source>
</evidence>
<proteinExistence type="inferred from homology"/>
<comment type="caution">
    <text evidence="3">The sequence shown here is derived from an EMBL/GenBank/DDBJ whole genome shotgun (WGS) entry which is preliminary data.</text>
</comment>
<organism evidence="3 4">
    <name type="scientific">Morella rubra</name>
    <name type="common">Chinese bayberry</name>
    <dbReference type="NCBI Taxonomy" id="262757"/>
    <lineage>
        <taxon>Eukaryota</taxon>
        <taxon>Viridiplantae</taxon>
        <taxon>Streptophyta</taxon>
        <taxon>Embryophyta</taxon>
        <taxon>Tracheophyta</taxon>
        <taxon>Spermatophyta</taxon>
        <taxon>Magnoliopsida</taxon>
        <taxon>eudicotyledons</taxon>
        <taxon>Gunneridae</taxon>
        <taxon>Pentapetalae</taxon>
        <taxon>rosids</taxon>
        <taxon>fabids</taxon>
        <taxon>Fagales</taxon>
        <taxon>Myricaceae</taxon>
        <taxon>Morella</taxon>
    </lineage>
</organism>
<sequence>MFDILFGWRKASKCKKLINRVQCRLKLLKNKRNSIVRQLREDMAQLIKSGHEHIAFNRVEQLIKDESTAAVYELLDNFCEFILVHLSYIRRHKECPNDINEAVSSLIFASARCGDLPELRVIRKLFGERYGQRFAMTAVELFPGNLVNLEIKEKLSTKSVPDDVKHRMVDEIARDYCLKPEVLALEYYPEWQKQQKGFQSCLILDMFDILFGWRKASKCKKLINRVQCRLKLLKNKRNSIVRQLREDMAQLIKSGHEHIAFNRVEQLIKDESTAAVYELLDNFCEFILVHLSYIRRHKECPNDINEAVSSLIFASARCGDLPELRVIRKLFGERYGQRFAMTAVELFPGNLVNLEIKEKLSTKSVPDDVKHRMVDEIARDYCLKPEVLALEYYPEWQKQQFNEDSGDQVLDIDVQTSQGTNKRFEMQGSRGEEIERKFIFADSLSTNKNISTEPCNSPCHQDFDITGTFTGSSIVQFTSSSIVQQSFPNAVESPMPNEVQKLEKDTGKSSHKYKISGLEHKEVKTGTASSSESLPQFSEEAIVYLDDIEEFQSFTRKDGDCQDQRVFKFASWVLPKGEKHGIGRDQSNMDLYVSTSEKSGSRSHRESGKASGKRLRRRSVHWENQSMKNIECLIYYDKPGKISPSNHPRKHQKKTLGMGRQQSYYAHKRLNKPCCLEVGSNLQSFHFRYEPKESFFDLELDDSSLRHPFYFRICDGKDNSKALTCQEKRGTTTLVGFPSDGPEPLLLCSGHRHWFWNGESDKEIEGTTIPSKPRRSYDSVDTVYNLFTYLDYQPCKQDKEMKGKADRSDSTSRCVSSSIPRETATDSLRRKLLVPPYSRAETMPPERPKDSCKEAMLRSNSCPQYPNHVHPKLPDYDVLSAKFKALKKEHVQNRVCGSNINIGEDKVI</sequence>
<evidence type="ECO:0000256" key="2">
    <source>
        <dbReference type="SAM" id="MobiDB-lite"/>
    </source>
</evidence>
<dbReference type="AlphaFoldDB" id="A0A6A1VB81"/>
<dbReference type="InterPro" id="IPR005061">
    <property type="entry name" value="Ist1"/>
</dbReference>
<dbReference type="PANTHER" id="PTHR12161">
    <property type="entry name" value="IST1 FAMILY MEMBER"/>
    <property type="match status" value="1"/>
</dbReference>
<dbReference type="Proteomes" id="UP000516437">
    <property type="component" value="Chromosome 6"/>
</dbReference>
<dbReference type="OrthoDB" id="29853at2759"/>
<feature type="region of interest" description="Disordered" evidence="2">
    <location>
        <begin position="595"/>
        <end position="618"/>
    </location>
</feature>
<protein>
    <recommendedName>
        <fullName evidence="5">IST1-like protein</fullName>
    </recommendedName>
</protein>
<keyword evidence="4" id="KW-1185">Reference proteome</keyword>
<reference evidence="3 4" key="1">
    <citation type="journal article" date="2019" name="Plant Biotechnol. J.">
        <title>The red bayberry genome and genetic basis of sex determination.</title>
        <authorList>
            <person name="Jia H.M."/>
            <person name="Jia H.J."/>
            <person name="Cai Q.L."/>
            <person name="Wang Y."/>
            <person name="Zhao H.B."/>
            <person name="Yang W.F."/>
            <person name="Wang G.Y."/>
            <person name="Li Y.H."/>
            <person name="Zhan D.L."/>
            <person name="Shen Y.T."/>
            <person name="Niu Q.F."/>
            <person name="Chang L."/>
            <person name="Qiu J."/>
            <person name="Zhao L."/>
            <person name="Xie H.B."/>
            <person name="Fu W.Y."/>
            <person name="Jin J."/>
            <person name="Li X.W."/>
            <person name="Jiao Y."/>
            <person name="Zhou C.C."/>
            <person name="Tu T."/>
            <person name="Chai C.Y."/>
            <person name="Gao J.L."/>
            <person name="Fan L.J."/>
            <person name="van de Weg E."/>
            <person name="Wang J.Y."/>
            <person name="Gao Z.S."/>
        </authorList>
    </citation>
    <scope>NUCLEOTIDE SEQUENCE [LARGE SCALE GENOMIC DNA]</scope>
    <source>
        <tissue evidence="3">Leaves</tissue>
    </source>
</reference>
<evidence type="ECO:0000256" key="1">
    <source>
        <dbReference type="ARBA" id="ARBA00005536"/>
    </source>
</evidence>
<dbReference type="EMBL" id="RXIC02000024">
    <property type="protein sequence ID" value="KAB1210013.1"/>
    <property type="molecule type" value="Genomic_DNA"/>
</dbReference>
<dbReference type="Gene3D" id="1.20.1260.60">
    <property type="entry name" value="Vacuolar protein sorting-associated protein Ist1"/>
    <property type="match status" value="2"/>
</dbReference>
<gene>
    <name evidence="3" type="ORF">CJ030_MR6G023562</name>
</gene>
<dbReference type="FunFam" id="1.20.1260.60:FF:000002">
    <property type="entry name" value="Vacuolar protein sorting-associated protein IST1"/>
    <property type="match status" value="2"/>
</dbReference>
<dbReference type="Pfam" id="PF03398">
    <property type="entry name" value="Ist1"/>
    <property type="match status" value="2"/>
</dbReference>
<accession>A0A6A1VB81</accession>
<feature type="compositionally biased region" description="Basic and acidic residues" evidence="2">
    <location>
        <begin position="599"/>
        <end position="608"/>
    </location>
</feature>